<name>A0A3N2Q277_SODAK</name>
<dbReference type="GO" id="GO:0016151">
    <property type="term" value="F:nickel cation binding"/>
    <property type="evidence" value="ECO:0007669"/>
    <property type="project" value="InterPro"/>
</dbReference>
<dbReference type="Pfam" id="PF01774">
    <property type="entry name" value="UreD"/>
    <property type="match status" value="1"/>
</dbReference>
<dbReference type="HAMAP" id="MF_01384">
    <property type="entry name" value="UreD"/>
    <property type="match status" value="1"/>
</dbReference>
<comment type="similarity">
    <text evidence="1">Belongs to the UreD family.</text>
</comment>
<dbReference type="RefSeq" id="XP_028468670.1">
    <property type="nucleotide sequence ID" value="XM_028606501.1"/>
</dbReference>
<protein>
    <submittedName>
        <fullName evidence="3">Urease accessory protein UreD</fullName>
    </submittedName>
</protein>
<dbReference type="AlphaFoldDB" id="A0A3N2Q277"/>
<dbReference type="STRING" id="1314773.A0A3N2Q277"/>
<evidence type="ECO:0000256" key="2">
    <source>
        <dbReference type="ARBA" id="ARBA00023186"/>
    </source>
</evidence>
<dbReference type="InterPro" id="IPR002669">
    <property type="entry name" value="UreD"/>
</dbReference>
<dbReference type="EMBL" id="ML119052">
    <property type="protein sequence ID" value="ROT40864.1"/>
    <property type="molecule type" value="Genomic_DNA"/>
</dbReference>
<dbReference type="PANTHER" id="PTHR33643:SF1">
    <property type="entry name" value="UREASE ACCESSORY PROTEIN D"/>
    <property type="match status" value="1"/>
</dbReference>
<evidence type="ECO:0000313" key="3">
    <source>
        <dbReference type="EMBL" id="ROT40864.1"/>
    </source>
</evidence>
<evidence type="ECO:0000313" key="4">
    <source>
        <dbReference type="Proteomes" id="UP000272025"/>
    </source>
</evidence>
<accession>A0A3N2Q277</accession>
<keyword evidence="4" id="KW-1185">Reference proteome</keyword>
<keyword evidence="2" id="KW-0143">Chaperone</keyword>
<reference evidence="3 4" key="1">
    <citation type="journal article" date="2018" name="Mol. Ecol.">
        <title>The obligate alkalophilic soda-lake fungus Sodiomyces alkalinus has shifted to a protein diet.</title>
        <authorList>
            <person name="Grum-Grzhimaylo A.A."/>
            <person name="Falkoski D.L."/>
            <person name="van den Heuvel J."/>
            <person name="Valero-Jimenez C.A."/>
            <person name="Min B."/>
            <person name="Choi I.G."/>
            <person name="Lipzen A."/>
            <person name="Daum C.G."/>
            <person name="Aanen D.K."/>
            <person name="Tsang A."/>
            <person name="Henrissat B."/>
            <person name="Bilanenko E.N."/>
            <person name="de Vries R.P."/>
            <person name="van Kan J.A.L."/>
            <person name="Grigoriev I.V."/>
            <person name="Debets A.J.M."/>
        </authorList>
    </citation>
    <scope>NUCLEOTIDE SEQUENCE [LARGE SCALE GENOMIC DNA]</scope>
    <source>
        <strain evidence="3 4">F11</strain>
    </source>
</reference>
<sequence>MQSPFPKSNSASGEGRIVAKLLPNGLPGLETVTYKYPLKLISPSPTAEQKSALVFLLSYGGGLVGGDSIQLAVEVSQNARLSVVTQGHTKILKSPSPDVITRQNLSVRVADDAGLCLLPDPVQPFAGSVYEQTQVFTVTASASLCLLDWVTQGRSALGEDWSFVRWKGRNEVWLTGGEAAPAEDRLLLRDTVVLDEGSRDLTGKGLHASMHGHGLFGTLILRGKQMTRLGEFFLSEFSSLPRLGARDFRSAEVREKEDSNKSAEEQWRLSRLHAEKQHGILWSAASIRGCVVVKFGAKTVEGGRLWIGDMLSREGSISELYGDQAMMCVR</sequence>
<gene>
    <name evidence="3" type="ORF">SODALDRAFT_106250</name>
</gene>
<proteinExistence type="inferred from homology"/>
<evidence type="ECO:0000256" key="1">
    <source>
        <dbReference type="ARBA" id="ARBA00007177"/>
    </source>
</evidence>
<organism evidence="3 4">
    <name type="scientific">Sodiomyces alkalinus (strain CBS 110278 / VKM F-3762 / F11)</name>
    <name type="common">Alkaliphilic filamentous fungus</name>
    <dbReference type="NCBI Taxonomy" id="1314773"/>
    <lineage>
        <taxon>Eukaryota</taxon>
        <taxon>Fungi</taxon>
        <taxon>Dikarya</taxon>
        <taxon>Ascomycota</taxon>
        <taxon>Pezizomycotina</taxon>
        <taxon>Sordariomycetes</taxon>
        <taxon>Hypocreomycetidae</taxon>
        <taxon>Glomerellales</taxon>
        <taxon>Plectosphaerellaceae</taxon>
        <taxon>Sodiomyces</taxon>
    </lineage>
</organism>
<dbReference type="Proteomes" id="UP000272025">
    <property type="component" value="Unassembled WGS sequence"/>
</dbReference>
<dbReference type="PANTHER" id="PTHR33643">
    <property type="entry name" value="UREASE ACCESSORY PROTEIN D"/>
    <property type="match status" value="1"/>
</dbReference>
<dbReference type="GeneID" id="39574979"/>
<dbReference type="OrthoDB" id="5550464at2759"/>